<organism evidence="1 2">
    <name type="scientific">Nocardioides panacihumi</name>
    <dbReference type="NCBI Taxonomy" id="400774"/>
    <lineage>
        <taxon>Bacteria</taxon>
        <taxon>Bacillati</taxon>
        <taxon>Actinomycetota</taxon>
        <taxon>Actinomycetes</taxon>
        <taxon>Propionibacteriales</taxon>
        <taxon>Nocardioidaceae</taxon>
        <taxon>Nocardioides</taxon>
    </lineage>
</organism>
<dbReference type="RefSeq" id="WP_344047437.1">
    <property type="nucleotide sequence ID" value="NZ_BAAAPB010000004.1"/>
</dbReference>
<name>A0ABP5D4M2_9ACTN</name>
<dbReference type="InterPro" id="IPR027417">
    <property type="entry name" value="P-loop_NTPase"/>
</dbReference>
<keyword evidence="2" id="KW-1185">Reference proteome</keyword>
<dbReference type="Gene3D" id="3.40.50.300">
    <property type="entry name" value="P-loop containing nucleotide triphosphate hydrolases"/>
    <property type="match status" value="1"/>
</dbReference>
<dbReference type="SUPFAM" id="SSF52540">
    <property type="entry name" value="P-loop containing nucleoside triphosphate hydrolases"/>
    <property type="match status" value="1"/>
</dbReference>
<proteinExistence type="predicted"/>
<protein>
    <recommendedName>
        <fullName evidence="3">Sulfotransferase family protein</fullName>
    </recommendedName>
</protein>
<evidence type="ECO:0000313" key="2">
    <source>
        <dbReference type="Proteomes" id="UP001500571"/>
    </source>
</evidence>
<accession>A0ABP5D4M2</accession>
<dbReference type="EMBL" id="BAAAPB010000004">
    <property type="protein sequence ID" value="GAA1972589.1"/>
    <property type="molecule type" value="Genomic_DNA"/>
</dbReference>
<comment type="caution">
    <text evidence="1">The sequence shown here is derived from an EMBL/GenBank/DDBJ whole genome shotgun (WGS) entry which is preliminary data.</text>
</comment>
<reference evidence="2" key="1">
    <citation type="journal article" date="2019" name="Int. J. Syst. Evol. Microbiol.">
        <title>The Global Catalogue of Microorganisms (GCM) 10K type strain sequencing project: providing services to taxonomists for standard genome sequencing and annotation.</title>
        <authorList>
            <consortium name="The Broad Institute Genomics Platform"/>
            <consortium name="The Broad Institute Genome Sequencing Center for Infectious Disease"/>
            <person name="Wu L."/>
            <person name="Ma J."/>
        </authorList>
    </citation>
    <scope>NUCLEOTIDE SEQUENCE [LARGE SCALE GENOMIC DNA]</scope>
    <source>
        <strain evidence="2">JCM 15309</strain>
    </source>
</reference>
<evidence type="ECO:0008006" key="3">
    <source>
        <dbReference type="Google" id="ProtNLM"/>
    </source>
</evidence>
<evidence type="ECO:0000313" key="1">
    <source>
        <dbReference type="EMBL" id="GAA1972589.1"/>
    </source>
</evidence>
<gene>
    <name evidence="1" type="ORF">GCM10009798_37190</name>
</gene>
<sequence length="338" mass="37309">MAERVVLHVGLMKSGTSHLQARLAGAREGLASAGFLFPGASWRDQVNAVSDALGRRQRAHGEFEGVWERMVREIDDFDGTAVISMEFLAAAGADKLRDVVESFPSARVEAVLTVRDLGRTVPSMWQETLKNGRTWPWRDYVDGIRARSGPGEVFWREQDAVEVARKWADLIGTDAVTVVTLPRTAADPELLWHRFCEATGLPPDAAAPPESGNESLGAASALLMERLNHRVGDLAWPDYSRHVKFGVAKTILPRHRRDEPAIGFRTSRWVRRAAEEQQAGLLATGVRVVGDLTDLEPVAVPGESPDRIPVEAQLEAALHAIEELVRRNVRDDRRGAQQ</sequence>
<dbReference type="Proteomes" id="UP001500571">
    <property type="component" value="Unassembled WGS sequence"/>
</dbReference>